<dbReference type="InterPro" id="IPR050155">
    <property type="entry name" value="HAD-like_hydrolase_sf"/>
</dbReference>
<evidence type="ECO:0000313" key="1">
    <source>
        <dbReference type="EMBL" id="AKE51264.1"/>
    </source>
</evidence>
<dbReference type="SUPFAM" id="SSF56784">
    <property type="entry name" value="HAD-like"/>
    <property type="match status" value="1"/>
</dbReference>
<keyword evidence="2" id="KW-1185">Reference proteome</keyword>
<dbReference type="SFLD" id="SFLDG01129">
    <property type="entry name" value="C1.5:_HAD__Beta-PGM__Phosphata"/>
    <property type="match status" value="1"/>
</dbReference>
<dbReference type="InterPro" id="IPR036412">
    <property type="entry name" value="HAD-like_sf"/>
</dbReference>
<gene>
    <name evidence="1" type="ORF">TQ33_0275</name>
</gene>
<dbReference type="SFLD" id="SFLDS00003">
    <property type="entry name" value="Haloacid_Dehalogenase"/>
    <property type="match status" value="1"/>
</dbReference>
<keyword evidence="1" id="KW-0378">Hydrolase</keyword>
<proteinExistence type="predicted"/>
<dbReference type="InterPro" id="IPR023214">
    <property type="entry name" value="HAD_sf"/>
</dbReference>
<dbReference type="CDD" id="cd01427">
    <property type="entry name" value="HAD_like"/>
    <property type="match status" value="1"/>
</dbReference>
<dbReference type="HOGENOM" id="CLU_106706_0_0_6"/>
<dbReference type="PANTHER" id="PTHR43434">
    <property type="entry name" value="PHOSPHOGLYCOLATE PHOSPHATASE"/>
    <property type="match status" value="1"/>
</dbReference>
<dbReference type="GO" id="GO:0008967">
    <property type="term" value="F:phosphoglycolate phosphatase activity"/>
    <property type="evidence" value="ECO:0007669"/>
    <property type="project" value="TreeGrafter"/>
</dbReference>
<dbReference type="GO" id="GO:0006281">
    <property type="term" value="P:DNA repair"/>
    <property type="evidence" value="ECO:0007669"/>
    <property type="project" value="TreeGrafter"/>
</dbReference>
<dbReference type="Gene3D" id="3.40.50.1000">
    <property type="entry name" value="HAD superfamily/HAD-like"/>
    <property type="match status" value="1"/>
</dbReference>
<sequence length="229" mass="26408">MARAFTLKLEDWNAVEAILLDMDGTLLDLAFDNHFWKEAIPAIYAAEKGISLEQSRNDLGQHYEEHYGTLNWYCTDFWTDKLKLDIIKHKTDLADKIALRPGTKEFLEYISDSDKKVLLVTNAHPETLRVKLEQTKIDQYFDALYSSHQFKQPKESPVFWAKLEQEIKTPLSNCLFVDDTEAILIQAQQSGVKHVVMVEQPDMSMPARSVESLRSVNLLTELLPTNKYD</sequence>
<dbReference type="PANTHER" id="PTHR43434:SF3">
    <property type="entry name" value="GMP_IMP NUCLEOTIDASE YRFG"/>
    <property type="match status" value="1"/>
</dbReference>
<dbReference type="AlphaFoldDB" id="A0A0F6TP55"/>
<dbReference type="STRING" id="914150.TQ33_0275"/>
<dbReference type="InterPro" id="IPR006439">
    <property type="entry name" value="HAD-SF_hydro_IA"/>
</dbReference>
<dbReference type="EMBL" id="CP010975">
    <property type="protein sequence ID" value="AKE51264.1"/>
    <property type="molecule type" value="Genomic_DNA"/>
</dbReference>
<dbReference type="OrthoDB" id="9773910at2"/>
<organism evidence="1 2">
    <name type="scientific">Kangiella geojedonensis</name>
    <dbReference type="NCBI Taxonomy" id="914150"/>
    <lineage>
        <taxon>Bacteria</taxon>
        <taxon>Pseudomonadati</taxon>
        <taxon>Pseudomonadota</taxon>
        <taxon>Gammaproteobacteria</taxon>
        <taxon>Kangiellales</taxon>
        <taxon>Kangiellaceae</taxon>
        <taxon>Kangiella</taxon>
    </lineage>
</organism>
<dbReference type="Pfam" id="PF00702">
    <property type="entry name" value="Hydrolase"/>
    <property type="match status" value="1"/>
</dbReference>
<reference evidence="1 2" key="1">
    <citation type="submission" date="2015-02" db="EMBL/GenBank/DDBJ databases">
        <title>Complete genome sequence of Kangiella geojedonensis strain YCS-5T.</title>
        <authorList>
            <person name="Kim K.M."/>
        </authorList>
    </citation>
    <scope>NUCLEOTIDE SEQUENCE [LARGE SCALE GENOMIC DNA]</scope>
    <source>
        <strain evidence="1 2">YCS-5</strain>
    </source>
</reference>
<dbReference type="RefSeq" id="WP_046560470.1">
    <property type="nucleotide sequence ID" value="NZ_CP010975.1"/>
</dbReference>
<accession>A0A0F6TP55</accession>
<dbReference type="NCBIfam" id="NF011564">
    <property type="entry name" value="PRK14988.1"/>
    <property type="match status" value="1"/>
</dbReference>
<dbReference type="NCBIfam" id="TIGR01509">
    <property type="entry name" value="HAD-SF-IA-v3"/>
    <property type="match status" value="1"/>
</dbReference>
<protein>
    <submittedName>
        <fullName evidence="1">HAD-superfamily hydrolase, subfamily IA, variant 3</fullName>
    </submittedName>
</protein>
<dbReference type="KEGG" id="kge:TQ33_0275"/>
<evidence type="ECO:0000313" key="2">
    <source>
        <dbReference type="Proteomes" id="UP000034071"/>
    </source>
</evidence>
<dbReference type="Proteomes" id="UP000034071">
    <property type="component" value="Chromosome"/>
</dbReference>
<dbReference type="PATRIC" id="fig|914150.5.peg.281"/>
<name>A0A0F6TP55_9GAMM</name>
<dbReference type="GO" id="GO:0005829">
    <property type="term" value="C:cytosol"/>
    <property type="evidence" value="ECO:0007669"/>
    <property type="project" value="TreeGrafter"/>
</dbReference>